<accession>A0A2S9WWS7</accession>
<keyword evidence="1" id="KW-0812">Transmembrane</keyword>
<dbReference type="Proteomes" id="UP000239532">
    <property type="component" value="Unassembled WGS sequence"/>
</dbReference>
<dbReference type="EMBL" id="MQUC01000003">
    <property type="protein sequence ID" value="PRP67836.1"/>
    <property type="molecule type" value="Genomic_DNA"/>
</dbReference>
<comment type="caution">
    <text evidence="2">The sequence shown here is derived from an EMBL/GenBank/DDBJ whole genome shotgun (WGS) entry which is preliminary data.</text>
</comment>
<proteinExistence type="predicted"/>
<name>A0A2S9WWS7_9FLAO</name>
<dbReference type="AlphaFoldDB" id="A0A2S9WWS7"/>
<organism evidence="2 3">
    <name type="scientific">Nonlabens agnitus</name>
    <dbReference type="NCBI Taxonomy" id="870484"/>
    <lineage>
        <taxon>Bacteria</taxon>
        <taxon>Pseudomonadati</taxon>
        <taxon>Bacteroidota</taxon>
        <taxon>Flavobacteriia</taxon>
        <taxon>Flavobacteriales</taxon>
        <taxon>Flavobacteriaceae</taxon>
        <taxon>Nonlabens</taxon>
    </lineage>
</organism>
<evidence type="ECO:0000256" key="1">
    <source>
        <dbReference type="SAM" id="Phobius"/>
    </source>
</evidence>
<keyword evidence="1" id="KW-0472">Membrane</keyword>
<gene>
    <name evidence="2" type="ORF">BST86_12390</name>
</gene>
<protein>
    <submittedName>
        <fullName evidence="2">Uncharacterized protein</fullName>
    </submittedName>
</protein>
<reference evidence="2 3" key="1">
    <citation type="submission" date="2016-11" db="EMBL/GenBank/DDBJ databases">
        <title>Trade-off between light-utilization and light-protection in marine flavobacteria.</title>
        <authorList>
            <person name="Kumagai Y."/>
        </authorList>
    </citation>
    <scope>NUCLEOTIDE SEQUENCE [LARGE SCALE GENOMIC DNA]</scope>
    <source>
        <strain evidence="2 3">JCM 17109</strain>
    </source>
</reference>
<dbReference type="RefSeq" id="WP_105983536.1">
    <property type="nucleotide sequence ID" value="NZ_MQUC01000003.1"/>
</dbReference>
<feature type="transmembrane region" description="Helical" evidence="1">
    <location>
        <begin position="33"/>
        <end position="50"/>
    </location>
</feature>
<feature type="transmembrane region" description="Helical" evidence="1">
    <location>
        <begin position="7"/>
        <end position="27"/>
    </location>
</feature>
<keyword evidence="3" id="KW-1185">Reference proteome</keyword>
<evidence type="ECO:0000313" key="3">
    <source>
        <dbReference type="Proteomes" id="UP000239532"/>
    </source>
</evidence>
<keyword evidence="1" id="KW-1133">Transmembrane helix</keyword>
<feature type="transmembrane region" description="Helical" evidence="1">
    <location>
        <begin position="71"/>
        <end position="94"/>
    </location>
</feature>
<evidence type="ECO:0000313" key="2">
    <source>
        <dbReference type="EMBL" id="PRP67836.1"/>
    </source>
</evidence>
<sequence length="95" mass="11077">MTYIRLKLWFAVRVAFFSAVISFPTLASAMPQITLATFATFGIPIGILAYHYFYKQERFVFQNLGIRKRELYLFASVFIWIITIPLWALVTLIYG</sequence>
<dbReference type="OrthoDB" id="1144991at2"/>